<protein>
    <recommendedName>
        <fullName evidence="1">Type VI secretion system spike protein VgrG3-like C-terminal domain-containing protein</fullName>
    </recommendedName>
</protein>
<evidence type="ECO:0000259" key="1">
    <source>
        <dbReference type="Pfam" id="PF21277"/>
    </source>
</evidence>
<reference evidence="2 3" key="1">
    <citation type="submission" date="2019-09" db="EMBL/GenBank/DDBJ databases">
        <authorList>
            <person name="Chandra G."/>
            <person name="Truman W A."/>
        </authorList>
    </citation>
    <scope>NUCLEOTIDE SEQUENCE [LARGE SCALE GENOMIC DNA]</scope>
    <source>
        <strain evidence="2">PS659</strain>
    </source>
</reference>
<name>A0A5E6SYA6_PSEFL</name>
<evidence type="ECO:0000313" key="2">
    <source>
        <dbReference type="EMBL" id="VVM85207.1"/>
    </source>
</evidence>
<dbReference type="EMBL" id="CABVGY010000012">
    <property type="protein sequence ID" value="VVM85207.1"/>
    <property type="molecule type" value="Genomic_DNA"/>
</dbReference>
<organism evidence="2 3">
    <name type="scientific">Pseudomonas fluorescens</name>
    <dbReference type="NCBI Taxonomy" id="294"/>
    <lineage>
        <taxon>Bacteria</taxon>
        <taxon>Pseudomonadati</taxon>
        <taxon>Pseudomonadota</taxon>
        <taxon>Gammaproteobacteria</taxon>
        <taxon>Pseudomonadales</taxon>
        <taxon>Pseudomonadaceae</taxon>
        <taxon>Pseudomonas</taxon>
    </lineage>
</organism>
<dbReference type="AlphaFoldDB" id="A0A5E6SYA6"/>
<dbReference type="InterPro" id="IPR049073">
    <property type="entry name" value="T6SS_VgrG3-like_C"/>
</dbReference>
<dbReference type="RefSeq" id="WP_224791498.1">
    <property type="nucleotide sequence ID" value="NZ_CABVGY010000012.1"/>
</dbReference>
<dbReference type="Pfam" id="PF21277">
    <property type="entry name" value="T6SS_VgrG3-like_C"/>
    <property type="match status" value="1"/>
</dbReference>
<accession>A0A5E6SYA6</accession>
<feature type="domain" description="Type VI secretion system spike protein VgrG3-like C-terminal" evidence="1">
    <location>
        <begin position="640"/>
        <end position="823"/>
    </location>
</feature>
<gene>
    <name evidence="2" type="ORF">PS659_02552</name>
</gene>
<proteinExistence type="predicted"/>
<evidence type="ECO:0000313" key="3">
    <source>
        <dbReference type="Proteomes" id="UP000326729"/>
    </source>
</evidence>
<sequence>MASVLSRLFGLPLRPVENWCHPFKDTRDPLRQLTHLAKAVAGYYPLGNGGMWHGGVHFDKGTAGTLKQSSVFCLADGEVVAYRIDTDSPTTAYFDKDRTIEKPFSRNFVLVRHHLQPPKIEGSQDTPPSLIFYSLYMHLQDWAQYQKDSTLARPRFWPERPTFRVKQTANDVFPGRPEQLGLKVYSKSNGQLIDFLPRGAEVAISGTGPFRKLESSLGPAKLLNPDGSIKGYLSTQVLKHPDRKETRISSSKRTVNVRAEPVIADNVMFDLPVESEVTVSGEGEFRKLERINQYVHFDLLEGAIEPVATDQIVVLDQPVAIKAGELIGLLGLYQDAGVDHPDEKLHLETFSGDDVEAFIEASREWAKRLPEKDRTWLKLPIGTPVVPPEGNNTAALLQASSQSSPRSAADLLVPKKLLDGLPADQKIQVPATSTRNARTWYHLKQLLHDADNNLLDGWVCEEPDVTSWVSPWAWDGFGVIVDYSRPKHMLASFLSAMGRLSEEERERYRSIAEKDDKGPMKRRLYEIIGRNPDGTLTATELKAALERPAHAQAISQMILYKESEWFQQPKIWDALDELLGHSGSKPHLNWLAEKQRIAQMGWWREVAEKVGLPSWGSAYHFHPVGLVGLFKKRSTELWVLGTTSEHYESGGRGPGVISTGRGDHGGVSYGTYQMSSRMGVVQEFIEQSAYAISFSGVEAGTDEFNNIWRGIASNYPEEFRIAQHDYIKKTHYDVQIRSVLSRVGFPVRNKSAALNDLVWSTSVQFGPRSRLIEKAIKNLDISSASIIEIIGAVQDYKISNNASLFASSPSLQSGLLARAKDEKRKLLELEMADYEVE</sequence>
<dbReference type="Proteomes" id="UP000326729">
    <property type="component" value="Unassembled WGS sequence"/>
</dbReference>